<organism evidence="2">
    <name type="scientific">marine sediment metagenome</name>
    <dbReference type="NCBI Taxonomy" id="412755"/>
    <lineage>
        <taxon>unclassified sequences</taxon>
        <taxon>metagenomes</taxon>
        <taxon>ecological metagenomes</taxon>
    </lineage>
</organism>
<comment type="caution">
    <text evidence="2">The sequence shown here is derived from an EMBL/GenBank/DDBJ whole genome shotgun (WGS) entry which is preliminary data.</text>
</comment>
<proteinExistence type="predicted"/>
<name>X1CAZ6_9ZZZZ</name>
<dbReference type="EMBL" id="BART01021893">
    <property type="protein sequence ID" value="GAH04677.1"/>
    <property type="molecule type" value="Genomic_DNA"/>
</dbReference>
<evidence type="ECO:0000256" key="1">
    <source>
        <dbReference type="SAM" id="MobiDB-lite"/>
    </source>
</evidence>
<accession>X1CAZ6</accession>
<evidence type="ECO:0000313" key="2">
    <source>
        <dbReference type="EMBL" id="GAH04677.1"/>
    </source>
</evidence>
<gene>
    <name evidence="2" type="ORF">S01H4_40243</name>
</gene>
<dbReference type="AlphaFoldDB" id="X1CAZ6"/>
<sequence length="56" mass="6583">MNTPAEKAKRTRAKNLKAKQEQEKKIARANSGKRNAENKLKWYIKGREDEAKVRRD</sequence>
<protein>
    <submittedName>
        <fullName evidence="2">Uncharacterized protein</fullName>
    </submittedName>
</protein>
<reference evidence="2" key="1">
    <citation type="journal article" date="2014" name="Front. Microbiol.">
        <title>High frequency of phylogenetically diverse reductive dehalogenase-homologous genes in deep subseafloor sedimentary metagenomes.</title>
        <authorList>
            <person name="Kawai M."/>
            <person name="Futagami T."/>
            <person name="Toyoda A."/>
            <person name="Takaki Y."/>
            <person name="Nishi S."/>
            <person name="Hori S."/>
            <person name="Arai W."/>
            <person name="Tsubouchi T."/>
            <person name="Morono Y."/>
            <person name="Uchiyama I."/>
            <person name="Ito T."/>
            <person name="Fujiyama A."/>
            <person name="Inagaki F."/>
            <person name="Takami H."/>
        </authorList>
    </citation>
    <scope>NUCLEOTIDE SEQUENCE</scope>
    <source>
        <strain evidence="2">Expedition CK06-06</strain>
    </source>
</reference>
<feature type="region of interest" description="Disordered" evidence="1">
    <location>
        <begin position="1"/>
        <end position="39"/>
    </location>
</feature>